<dbReference type="EMBL" id="PVNP01000196">
    <property type="protein sequence ID" value="PRO71945.1"/>
    <property type="molecule type" value="Genomic_DNA"/>
</dbReference>
<reference evidence="3" key="1">
    <citation type="journal article" date="2020" name="Int. J. Syst. Evol. Microbiol.">
        <title>Alteromonas alba sp. nov., a marine bacterium isolated from the seawater of the West Pacific Ocean.</title>
        <authorList>
            <person name="Sun C."/>
            <person name="Wu Y.-H."/>
            <person name="Xamxidin M."/>
            <person name="Cheng H."/>
            <person name="Xu X.-W."/>
        </authorList>
    </citation>
    <scope>NUCLEOTIDE SEQUENCE [LARGE SCALE GENOMIC DNA]</scope>
    <source>
        <strain evidence="3">190</strain>
    </source>
</reference>
<dbReference type="InterPro" id="IPR014161">
    <property type="entry name" value="Tol-Pal_TolA"/>
</dbReference>
<dbReference type="Pfam" id="PF06519">
    <property type="entry name" value="TolA"/>
    <property type="match status" value="1"/>
</dbReference>
<comment type="caution">
    <text evidence="2">The sequence shown here is derived from an EMBL/GenBank/DDBJ whole genome shotgun (WGS) entry which is preliminary data.</text>
</comment>
<dbReference type="GO" id="GO:0016020">
    <property type="term" value="C:membrane"/>
    <property type="evidence" value="ECO:0007669"/>
    <property type="project" value="InterPro"/>
</dbReference>
<proteinExistence type="predicted"/>
<dbReference type="SUPFAM" id="SSF74653">
    <property type="entry name" value="TolA/TonB C-terminal domain"/>
    <property type="match status" value="1"/>
</dbReference>
<gene>
    <name evidence="2" type="primary">tolA</name>
    <name evidence="2" type="ORF">C6Y40_19390</name>
</gene>
<keyword evidence="3" id="KW-1185">Reference proteome</keyword>
<feature type="compositionally biased region" description="Basic and acidic residues" evidence="1">
    <location>
        <begin position="36"/>
        <end position="109"/>
    </location>
</feature>
<dbReference type="GO" id="GO:0019534">
    <property type="term" value="F:toxin transmembrane transporter activity"/>
    <property type="evidence" value="ECO:0007669"/>
    <property type="project" value="InterPro"/>
</dbReference>
<sequence>MPVANSTPAPVIKATFIDAQAIYDQQRAQAQAEAQARAEEQRKRQAAEERKRQEAAARKAREQKAREAAEAKRQSELRRLAEQKAQERKEREAAEKAEAARKAKEAKERAEMERIMQEQLAKEQAAMQQQRRQQVLSEVERYQIMIQQTIMRYLNADFKGKSCRLKLKLATTGFVSQVSIVDGDSALCRAAESAVRRAETLPMSEDPAVYEELKDIDLKVEL</sequence>
<feature type="compositionally biased region" description="Low complexity" evidence="1">
    <location>
        <begin position="25"/>
        <end position="35"/>
    </location>
</feature>
<dbReference type="Gene3D" id="3.30.1150.10">
    <property type="match status" value="1"/>
</dbReference>
<protein>
    <submittedName>
        <fullName evidence="2">Cell envelope integrity protein TolA</fullName>
    </submittedName>
</protein>
<name>A0A2S9V6G8_9ALTE</name>
<evidence type="ECO:0000313" key="3">
    <source>
        <dbReference type="Proteomes" id="UP000238949"/>
    </source>
</evidence>
<evidence type="ECO:0000313" key="2">
    <source>
        <dbReference type="EMBL" id="PRO71945.1"/>
    </source>
</evidence>
<feature type="region of interest" description="Disordered" evidence="1">
    <location>
        <begin position="25"/>
        <end position="109"/>
    </location>
</feature>
<organism evidence="2 3">
    <name type="scientific">Alteromonas alba</name>
    <dbReference type="NCBI Taxonomy" id="2079529"/>
    <lineage>
        <taxon>Bacteria</taxon>
        <taxon>Pseudomonadati</taxon>
        <taxon>Pseudomonadota</taxon>
        <taxon>Gammaproteobacteria</taxon>
        <taxon>Alteromonadales</taxon>
        <taxon>Alteromonadaceae</taxon>
        <taxon>Alteromonas/Salinimonas group</taxon>
        <taxon>Alteromonas</taxon>
    </lineage>
</organism>
<evidence type="ECO:0000256" key="1">
    <source>
        <dbReference type="SAM" id="MobiDB-lite"/>
    </source>
</evidence>
<dbReference type="NCBIfam" id="TIGR02794">
    <property type="entry name" value="tolA_full"/>
    <property type="match status" value="1"/>
</dbReference>
<dbReference type="Proteomes" id="UP000238949">
    <property type="component" value="Unassembled WGS sequence"/>
</dbReference>
<dbReference type="AlphaFoldDB" id="A0A2S9V6G8"/>
<dbReference type="OrthoDB" id="6194496at2"/>
<dbReference type="GO" id="GO:0043213">
    <property type="term" value="P:bacteriocin transport"/>
    <property type="evidence" value="ECO:0007669"/>
    <property type="project" value="InterPro"/>
</dbReference>
<accession>A0A2S9V6G8</accession>